<sequence>MRSADGIPVLAWHFDTGVLEAEAVVDGWYALLTSVPADQADAGQALIHYKGQSAVERRYHDFKGPLAVAPDFV</sequence>
<name>A0ABP6SLP0_9ACTN</name>
<dbReference type="EMBL" id="BAAAYL010000001">
    <property type="protein sequence ID" value="GAA3379602.1"/>
    <property type="molecule type" value="Genomic_DNA"/>
</dbReference>
<keyword evidence="2" id="KW-1185">Reference proteome</keyword>
<organism evidence="1 2">
    <name type="scientific">Streptomyces sannanensis</name>
    <dbReference type="NCBI Taxonomy" id="285536"/>
    <lineage>
        <taxon>Bacteria</taxon>
        <taxon>Bacillati</taxon>
        <taxon>Actinomycetota</taxon>
        <taxon>Actinomycetes</taxon>
        <taxon>Kitasatosporales</taxon>
        <taxon>Streptomycetaceae</taxon>
        <taxon>Streptomyces</taxon>
    </lineage>
</organism>
<dbReference type="Proteomes" id="UP001499990">
    <property type="component" value="Unassembled WGS sequence"/>
</dbReference>
<evidence type="ECO:0000313" key="2">
    <source>
        <dbReference type="Proteomes" id="UP001499990"/>
    </source>
</evidence>
<comment type="caution">
    <text evidence="1">The sequence shown here is derived from an EMBL/GenBank/DDBJ whole genome shotgun (WGS) entry which is preliminary data.</text>
</comment>
<evidence type="ECO:0000313" key="1">
    <source>
        <dbReference type="EMBL" id="GAA3379602.1"/>
    </source>
</evidence>
<gene>
    <name evidence="1" type="ORF">GCM10020367_63820</name>
</gene>
<reference evidence="2" key="1">
    <citation type="journal article" date="2019" name="Int. J. Syst. Evol. Microbiol.">
        <title>The Global Catalogue of Microorganisms (GCM) 10K type strain sequencing project: providing services to taxonomists for standard genome sequencing and annotation.</title>
        <authorList>
            <consortium name="The Broad Institute Genomics Platform"/>
            <consortium name="The Broad Institute Genome Sequencing Center for Infectious Disease"/>
            <person name="Wu L."/>
            <person name="Ma J."/>
        </authorList>
    </citation>
    <scope>NUCLEOTIDE SEQUENCE [LARGE SCALE GENOMIC DNA]</scope>
    <source>
        <strain evidence="2">JCM 9651</strain>
    </source>
</reference>
<protein>
    <recommendedName>
        <fullName evidence="3">Transposase</fullName>
    </recommendedName>
</protein>
<dbReference type="RefSeq" id="WP_345045126.1">
    <property type="nucleotide sequence ID" value="NZ_BAAAYL010000001.1"/>
</dbReference>
<evidence type="ECO:0008006" key="3">
    <source>
        <dbReference type="Google" id="ProtNLM"/>
    </source>
</evidence>
<proteinExistence type="predicted"/>
<accession>A0ABP6SLP0</accession>